<name>A0ABT1FPI7_9BACT</name>
<sequence length="43" mass="5031">MHKSFIVAIESIQKIERHQLTLTKGNVPIGELYREGLERLLLR</sequence>
<comment type="caution">
    <text evidence="1">The sequence shown here is derived from an EMBL/GenBank/DDBJ whole genome shotgun (WGS) entry which is preliminary data.</text>
</comment>
<evidence type="ECO:0000313" key="1">
    <source>
        <dbReference type="EMBL" id="MCP1383679.1"/>
    </source>
</evidence>
<dbReference type="Proteomes" id="UP001204772">
    <property type="component" value="Unassembled WGS sequence"/>
</dbReference>
<gene>
    <name evidence="1" type="ORF">NCI00_14630</name>
</gene>
<protein>
    <recommendedName>
        <fullName evidence="3">HTH LytTR-type domain-containing protein</fullName>
    </recommendedName>
</protein>
<dbReference type="RefSeq" id="WP_253528719.1">
    <property type="nucleotide sequence ID" value="NZ_JAMZEL010000005.1"/>
</dbReference>
<accession>A0ABT1FPI7</accession>
<evidence type="ECO:0000313" key="2">
    <source>
        <dbReference type="Proteomes" id="UP001204772"/>
    </source>
</evidence>
<keyword evidence="2" id="KW-1185">Reference proteome</keyword>
<dbReference type="EMBL" id="JAMZEL010000005">
    <property type="protein sequence ID" value="MCP1383679.1"/>
    <property type="molecule type" value="Genomic_DNA"/>
</dbReference>
<reference evidence="1 2" key="1">
    <citation type="submission" date="2022-06" db="EMBL/GenBank/DDBJ databases">
        <title>Runella sp. S5 genome sequencing.</title>
        <authorList>
            <person name="Park S."/>
        </authorList>
    </citation>
    <scope>NUCLEOTIDE SEQUENCE [LARGE SCALE GENOMIC DNA]</scope>
    <source>
        <strain evidence="1 2">S5</strain>
    </source>
</reference>
<proteinExistence type="predicted"/>
<evidence type="ECO:0008006" key="3">
    <source>
        <dbReference type="Google" id="ProtNLM"/>
    </source>
</evidence>
<organism evidence="1 2">
    <name type="scientific">Runella salmonicolor</name>
    <dbReference type="NCBI Taxonomy" id="2950278"/>
    <lineage>
        <taxon>Bacteria</taxon>
        <taxon>Pseudomonadati</taxon>
        <taxon>Bacteroidota</taxon>
        <taxon>Cytophagia</taxon>
        <taxon>Cytophagales</taxon>
        <taxon>Spirosomataceae</taxon>
        <taxon>Runella</taxon>
    </lineage>
</organism>